<evidence type="ECO:0000313" key="1">
    <source>
        <dbReference type="EMBL" id="CAG9313784.1"/>
    </source>
</evidence>
<accession>A0AAU9INM7</accession>
<sequence>MKNSKDKWSLSVLFVAPLLMDQGRDLGIQSSLNIHEDYMSLIHTEPSINSQELHRSHIHLLLWLIQALYLQ</sequence>
<organism evidence="1 2">
    <name type="scientific">Blepharisma stoltei</name>
    <dbReference type="NCBI Taxonomy" id="1481888"/>
    <lineage>
        <taxon>Eukaryota</taxon>
        <taxon>Sar</taxon>
        <taxon>Alveolata</taxon>
        <taxon>Ciliophora</taxon>
        <taxon>Postciliodesmatophora</taxon>
        <taxon>Heterotrichea</taxon>
        <taxon>Heterotrichida</taxon>
        <taxon>Blepharismidae</taxon>
        <taxon>Blepharisma</taxon>
    </lineage>
</organism>
<dbReference type="AlphaFoldDB" id="A0AAU9INM7"/>
<comment type="caution">
    <text evidence="1">The sequence shown here is derived from an EMBL/GenBank/DDBJ whole genome shotgun (WGS) entry which is preliminary data.</text>
</comment>
<keyword evidence="2" id="KW-1185">Reference proteome</keyword>
<protein>
    <submittedName>
        <fullName evidence="1">Uncharacterized protein</fullName>
    </submittedName>
</protein>
<gene>
    <name evidence="1" type="ORF">BSTOLATCC_MIC9588</name>
</gene>
<dbReference type="Proteomes" id="UP001162131">
    <property type="component" value="Unassembled WGS sequence"/>
</dbReference>
<dbReference type="EMBL" id="CAJZBQ010000011">
    <property type="protein sequence ID" value="CAG9313784.1"/>
    <property type="molecule type" value="Genomic_DNA"/>
</dbReference>
<name>A0AAU9INM7_9CILI</name>
<reference evidence="1" key="1">
    <citation type="submission" date="2021-09" db="EMBL/GenBank/DDBJ databases">
        <authorList>
            <consortium name="AG Swart"/>
            <person name="Singh M."/>
            <person name="Singh A."/>
            <person name="Seah K."/>
            <person name="Emmerich C."/>
        </authorList>
    </citation>
    <scope>NUCLEOTIDE SEQUENCE</scope>
    <source>
        <strain evidence="1">ATCC30299</strain>
    </source>
</reference>
<evidence type="ECO:0000313" key="2">
    <source>
        <dbReference type="Proteomes" id="UP001162131"/>
    </source>
</evidence>
<proteinExistence type="predicted"/>